<dbReference type="AlphaFoldDB" id="A0A9X4H6R8"/>
<evidence type="ECO:0000313" key="2">
    <source>
        <dbReference type="Proteomes" id="UP001154312"/>
    </source>
</evidence>
<organism evidence="1 2">
    <name type="scientific">Pelotomaculum isophthalicicum JI</name>
    <dbReference type="NCBI Taxonomy" id="947010"/>
    <lineage>
        <taxon>Bacteria</taxon>
        <taxon>Bacillati</taxon>
        <taxon>Bacillota</taxon>
        <taxon>Clostridia</taxon>
        <taxon>Eubacteriales</taxon>
        <taxon>Desulfotomaculaceae</taxon>
        <taxon>Pelotomaculum</taxon>
    </lineage>
</organism>
<dbReference type="Proteomes" id="UP001154312">
    <property type="component" value="Unassembled WGS sequence"/>
</dbReference>
<evidence type="ECO:0000313" key="1">
    <source>
        <dbReference type="EMBL" id="MDF9408654.1"/>
    </source>
</evidence>
<accession>A0A9X4H6R8</accession>
<protein>
    <submittedName>
        <fullName evidence="1">Aspartyl-phosphate phosphatase Spo0E family protein</fullName>
    </submittedName>
</protein>
<dbReference type="GO" id="GO:0043937">
    <property type="term" value="P:regulation of sporulation"/>
    <property type="evidence" value="ECO:0007669"/>
    <property type="project" value="InterPro"/>
</dbReference>
<proteinExistence type="predicted"/>
<comment type="caution">
    <text evidence="1">The sequence shown here is derived from an EMBL/GenBank/DDBJ whole genome shotgun (WGS) entry which is preliminary data.</text>
</comment>
<dbReference type="RefSeq" id="WP_277443997.1">
    <property type="nucleotide sequence ID" value="NZ_JAKOAV010000017.1"/>
</dbReference>
<sequence>MDIKNRIEIARNILINASKMNASEEVLLKISRKIDKYVVEYYMKCGVQYQINKKNCGDCKNIPER</sequence>
<gene>
    <name evidence="1" type="ORF">L7E55_09845</name>
</gene>
<keyword evidence="2" id="KW-1185">Reference proteome</keyword>
<dbReference type="Pfam" id="PF09388">
    <property type="entry name" value="SpoOE-like"/>
    <property type="match status" value="1"/>
</dbReference>
<dbReference type="InterPro" id="IPR018540">
    <property type="entry name" value="Spo0E-like"/>
</dbReference>
<dbReference type="EMBL" id="JAKOAV010000017">
    <property type="protein sequence ID" value="MDF9408654.1"/>
    <property type="molecule type" value="Genomic_DNA"/>
</dbReference>
<name>A0A9X4H6R8_9FIRM</name>
<reference evidence="1" key="1">
    <citation type="submission" date="2022-02" db="EMBL/GenBank/DDBJ databases">
        <authorList>
            <person name="Leng L."/>
        </authorList>
    </citation>
    <scope>NUCLEOTIDE SEQUENCE</scope>
    <source>
        <strain evidence="1">JI</strain>
    </source>
</reference>